<keyword evidence="4" id="KW-1185">Reference proteome</keyword>
<dbReference type="PANTHER" id="PTHR30388:SF4">
    <property type="entry name" value="MOLYBDENUM COFACTOR INSERTION CHAPERONE PAOD"/>
    <property type="match status" value="1"/>
</dbReference>
<dbReference type="Gene3D" id="3.40.50.720">
    <property type="entry name" value="NAD(P)-binding Rossmann-like Domain"/>
    <property type="match status" value="1"/>
</dbReference>
<evidence type="ECO:0000313" key="3">
    <source>
        <dbReference type="EMBL" id="MFD1604353.1"/>
    </source>
</evidence>
<dbReference type="EMBL" id="JBHUDZ010000015">
    <property type="protein sequence ID" value="MFD1604353.1"/>
    <property type="molecule type" value="Genomic_DNA"/>
</dbReference>
<dbReference type="InterPro" id="IPR027051">
    <property type="entry name" value="XdhC_Rossmann_dom"/>
</dbReference>
<dbReference type="Pfam" id="PF02625">
    <property type="entry name" value="XdhC_CoxI"/>
    <property type="match status" value="1"/>
</dbReference>
<dbReference type="Pfam" id="PF13478">
    <property type="entry name" value="XdhC_C"/>
    <property type="match status" value="1"/>
</dbReference>
<sequence>MTHEFLKIIESYKRAGIKNIRTALATIVHVEGSSYRKEGTQMLIDEYGNITGALSGGCVEQEVIRQASSVFTSGCPKVFKYDGRFRLGCEGSIYILIELFHPNNELLHLIENAIQQREVFSLSCSFMIDEISKTDFGTSFEFKNTTIYHSNYEKDSNNLIFTQKIESLNRLCIFGIEHDAAKLSQMASFLGWEVIIIGSEYSSVNGSDFPFAKSVLTIKPEDLDQNLFCSNTAVVVMSHNFSKDLRFLFNIINSKVRYIGLLGPVHRREKLLNAVLDADLMIDDDAFDKIHGPAGLSIGSKTPEEIALSIMAEITSVWRTNLKEVEYSCISQNKI</sequence>
<proteinExistence type="predicted"/>
<dbReference type="PANTHER" id="PTHR30388">
    <property type="entry name" value="ALDEHYDE OXIDOREDUCTASE MOLYBDENUM COFACTOR ASSEMBLY PROTEIN"/>
    <property type="match status" value="1"/>
</dbReference>
<comment type="caution">
    <text evidence="3">The sequence shown here is derived from an EMBL/GenBank/DDBJ whole genome shotgun (WGS) entry which is preliminary data.</text>
</comment>
<dbReference type="InterPro" id="IPR052698">
    <property type="entry name" value="MoCofactor_Util/Proc"/>
</dbReference>
<dbReference type="Proteomes" id="UP001597138">
    <property type="component" value="Unassembled WGS sequence"/>
</dbReference>
<feature type="domain" description="XdhC- CoxI" evidence="1">
    <location>
        <begin position="21"/>
        <end position="82"/>
    </location>
</feature>
<feature type="domain" description="XdhC Rossmann" evidence="2">
    <location>
        <begin position="171"/>
        <end position="314"/>
    </location>
</feature>
<evidence type="ECO:0000313" key="4">
    <source>
        <dbReference type="Proteomes" id="UP001597138"/>
    </source>
</evidence>
<dbReference type="RefSeq" id="WP_379817188.1">
    <property type="nucleotide sequence ID" value="NZ_JBHUDZ010000015.1"/>
</dbReference>
<evidence type="ECO:0000259" key="2">
    <source>
        <dbReference type="Pfam" id="PF13478"/>
    </source>
</evidence>
<accession>A0ABW4HG09</accession>
<gene>
    <name evidence="3" type="ORF">ACFSC2_16570</name>
</gene>
<protein>
    <submittedName>
        <fullName evidence="3">XdhC family protein</fullName>
    </submittedName>
</protein>
<dbReference type="InterPro" id="IPR003777">
    <property type="entry name" value="XdhC_CoxI"/>
</dbReference>
<evidence type="ECO:0000259" key="1">
    <source>
        <dbReference type="Pfam" id="PF02625"/>
    </source>
</evidence>
<organism evidence="3 4">
    <name type="scientific">Flavobacterium artemisiae</name>
    <dbReference type="NCBI Taxonomy" id="2126556"/>
    <lineage>
        <taxon>Bacteria</taxon>
        <taxon>Pseudomonadati</taxon>
        <taxon>Bacteroidota</taxon>
        <taxon>Flavobacteriia</taxon>
        <taxon>Flavobacteriales</taxon>
        <taxon>Flavobacteriaceae</taxon>
        <taxon>Flavobacterium</taxon>
    </lineage>
</organism>
<name>A0ABW4HG09_9FLAO</name>
<reference evidence="4" key="1">
    <citation type="journal article" date="2019" name="Int. J. Syst. Evol. Microbiol.">
        <title>The Global Catalogue of Microorganisms (GCM) 10K type strain sequencing project: providing services to taxonomists for standard genome sequencing and annotation.</title>
        <authorList>
            <consortium name="The Broad Institute Genomics Platform"/>
            <consortium name="The Broad Institute Genome Sequencing Center for Infectious Disease"/>
            <person name="Wu L."/>
            <person name="Ma J."/>
        </authorList>
    </citation>
    <scope>NUCLEOTIDE SEQUENCE [LARGE SCALE GENOMIC DNA]</scope>
    <source>
        <strain evidence="4">CCUG 70865</strain>
    </source>
</reference>